<gene>
    <name evidence="3" type="ORF">F8C82_03740</name>
</gene>
<feature type="transmembrane region" description="Helical" evidence="2">
    <location>
        <begin position="35"/>
        <end position="52"/>
    </location>
</feature>
<dbReference type="AlphaFoldDB" id="A0A6L3ZI32"/>
<dbReference type="OrthoDB" id="9808622at2"/>
<dbReference type="InterPro" id="IPR019734">
    <property type="entry name" value="TPR_rpt"/>
</dbReference>
<keyword evidence="2" id="KW-0812">Transmembrane</keyword>
<accession>A0A6L3ZI32</accession>
<dbReference type="RefSeq" id="WP_151692118.1">
    <property type="nucleotide sequence ID" value="NZ_BMGX01000002.1"/>
</dbReference>
<feature type="repeat" description="TPR" evidence="1">
    <location>
        <begin position="142"/>
        <end position="175"/>
    </location>
</feature>
<proteinExistence type="predicted"/>
<dbReference type="Pfam" id="PF13181">
    <property type="entry name" value="TPR_8"/>
    <property type="match status" value="1"/>
</dbReference>
<reference evidence="3 4" key="1">
    <citation type="submission" date="2019-10" db="EMBL/GenBank/DDBJ databases">
        <title>Genome sequence of Phaeocystidibacter marisrubri JCM30614 (type strain).</title>
        <authorList>
            <person name="Bowman J.P."/>
        </authorList>
    </citation>
    <scope>NUCLEOTIDE SEQUENCE [LARGE SCALE GENOMIC DNA]</scope>
    <source>
        <strain evidence="3 4">JCM 30614</strain>
    </source>
</reference>
<sequence length="231" mass="25711">MAKKKNIQQTETAIDNVDATLSRAEQFIENNLKQVLIGLGAVIAIVLGYWGYGEYIVAPLEDEAQHAIFPAQRAAQNDSLRLAVEGNINQMGFVEVADEYSSTKAGNLANYYAGMCYLQMGEFEKAIEHLDKFSSNDGVLNVQAVAGIGDAFHELNQPEEALDYYTKAANLDGNDFSTPVVLKKAAQTAEMLSKWSTALKMYKRLQKEYPDAQESREIEKFISYCEQKENA</sequence>
<dbReference type="SUPFAM" id="SSF48452">
    <property type="entry name" value="TPR-like"/>
    <property type="match status" value="1"/>
</dbReference>
<name>A0A6L3ZI32_9FLAO</name>
<keyword evidence="4" id="KW-1185">Reference proteome</keyword>
<dbReference type="Proteomes" id="UP000484164">
    <property type="component" value="Unassembled WGS sequence"/>
</dbReference>
<dbReference type="Gene3D" id="1.25.40.10">
    <property type="entry name" value="Tetratricopeptide repeat domain"/>
    <property type="match status" value="1"/>
</dbReference>
<evidence type="ECO:0000256" key="2">
    <source>
        <dbReference type="SAM" id="Phobius"/>
    </source>
</evidence>
<keyword evidence="2" id="KW-0472">Membrane</keyword>
<evidence type="ECO:0000313" key="3">
    <source>
        <dbReference type="EMBL" id="KAB2817521.1"/>
    </source>
</evidence>
<dbReference type="EMBL" id="WBVQ01000001">
    <property type="protein sequence ID" value="KAB2817521.1"/>
    <property type="molecule type" value="Genomic_DNA"/>
</dbReference>
<dbReference type="InterPro" id="IPR011990">
    <property type="entry name" value="TPR-like_helical_dom_sf"/>
</dbReference>
<dbReference type="SMART" id="SM00028">
    <property type="entry name" value="TPR"/>
    <property type="match status" value="3"/>
</dbReference>
<keyword evidence="1" id="KW-0802">TPR repeat</keyword>
<protein>
    <submittedName>
        <fullName evidence="3">Tetratricopeptide repeat protein</fullName>
    </submittedName>
</protein>
<dbReference type="PROSITE" id="PS50005">
    <property type="entry name" value="TPR"/>
    <property type="match status" value="1"/>
</dbReference>
<comment type="caution">
    <text evidence="3">The sequence shown here is derived from an EMBL/GenBank/DDBJ whole genome shotgun (WGS) entry which is preliminary data.</text>
</comment>
<organism evidence="3 4">
    <name type="scientific">Phaeocystidibacter marisrubri</name>
    <dbReference type="NCBI Taxonomy" id="1577780"/>
    <lineage>
        <taxon>Bacteria</taxon>
        <taxon>Pseudomonadati</taxon>
        <taxon>Bacteroidota</taxon>
        <taxon>Flavobacteriia</taxon>
        <taxon>Flavobacteriales</taxon>
        <taxon>Phaeocystidibacteraceae</taxon>
        <taxon>Phaeocystidibacter</taxon>
    </lineage>
</organism>
<evidence type="ECO:0000313" key="4">
    <source>
        <dbReference type="Proteomes" id="UP000484164"/>
    </source>
</evidence>
<dbReference type="Pfam" id="PF13174">
    <property type="entry name" value="TPR_6"/>
    <property type="match status" value="2"/>
</dbReference>
<keyword evidence="2" id="KW-1133">Transmembrane helix</keyword>
<evidence type="ECO:0000256" key="1">
    <source>
        <dbReference type="PROSITE-ProRule" id="PRU00339"/>
    </source>
</evidence>